<proteinExistence type="predicted"/>
<dbReference type="PANTHER" id="PTHR31008:SF2">
    <property type="entry name" value="COP1-INTERACTING PROTEIN-LIKE PROTEIN"/>
    <property type="match status" value="1"/>
</dbReference>
<protein>
    <submittedName>
        <fullName evidence="2">Uncharacterized protein</fullName>
    </submittedName>
</protein>
<reference evidence="2 3" key="1">
    <citation type="journal article" date="2020" name="Mol. Plant">
        <title>The Chromosome-Based Rubber Tree Genome Provides New Insights into Spurge Genome Evolution and Rubber Biosynthesis.</title>
        <authorList>
            <person name="Liu J."/>
            <person name="Shi C."/>
            <person name="Shi C.C."/>
            <person name="Li W."/>
            <person name="Zhang Q.J."/>
            <person name="Zhang Y."/>
            <person name="Li K."/>
            <person name="Lu H.F."/>
            <person name="Shi C."/>
            <person name="Zhu S.T."/>
            <person name="Xiao Z.Y."/>
            <person name="Nan H."/>
            <person name="Yue Y."/>
            <person name="Zhu X.G."/>
            <person name="Wu Y."/>
            <person name="Hong X.N."/>
            <person name="Fan G.Y."/>
            <person name="Tong Y."/>
            <person name="Zhang D."/>
            <person name="Mao C.L."/>
            <person name="Liu Y.L."/>
            <person name="Hao S.J."/>
            <person name="Liu W.Q."/>
            <person name="Lv M.Q."/>
            <person name="Zhang H.B."/>
            <person name="Liu Y."/>
            <person name="Hu-Tang G.R."/>
            <person name="Wang J.P."/>
            <person name="Wang J.H."/>
            <person name="Sun Y.H."/>
            <person name="Ni S.B."/>
            <person name="Chen W.B."/>
            <person name="Zhang X.C."/>
            <person name="Jiao Y.N."/>
            <person name="Eichler E.E."/>
            <person name="Li G.H."/>
            <person name="Liu X."/>
            <person name="Gao L.Z."/>
        </authorList>
    </citation>
    <scope>NUCLEOTIDE SEQUENCE [LARGE SCALE GENOMIC DNA]</scope>
    <source>
        <strain evidence="3">cv. GT1</strain>
        <tissue evidence="2">Leaf</tissue>
    </source>
</reference>
<feature type="compositionally biased region" description="Low complexity" evidence="1">
    <location>
        <begin position="422"/>
        <end position="433"/>
    </location>
</feature>
<dbReference type="EMBL" id="JAAGAX010000017">
    <property type="protein sequence ID" value="KAF2285512.1"/>
    <property type="molecule type" value="Genomic_DNA"/>
</dbReference>
<keyword evidence="3" id="KW-1185">Reference proteome</keyword>
<feature type="compositionally biased region" description="Basic residues" evidence="1">
    <location>
        <begin position="448"/>
        <end position="461"/>
    </location>
</feature>
<dbReference type="Proteomes" id="UP000467840">
    <property type="component" value="Chromosome 3"/>
</dbReference>
<dbReference type="AlphaFoldDB" id="A0A6A6K9M8"/>
<dbReference type="PANTHER" id="PTHR31008">
    <property type="entry name" value="COP1-INTERACTING PROTEIN-RELATED"/>
    <property type="match status" value="1"/>
</dbReference>
<feature type="compositionally biased region" description="Basic residues" evidence="1">
    <location>
        <begin position="395"/>
        <end position="404"/>
    </location>
</feature>
<name>A0A6A6K9M8_HEVBR</name>
<evidence type="ECO:0000313" key="3">
    <source>
        <dbReference type="Proteomes" id="UP000467840"/>
    </source>
</evidence>
<organism evidence="2 3">
    <name type="scientific">Hevea brasiliensis</name>
    <name type="common">Para rubber tree</name>
    <name type="synonym">Siphonia brasiliensis</name>
    <dbReference type="NCBI Taxonomy" id="3981"/>
    <lineage>
        <taxon>Eukaryota</taxon>
        <taxon>Viridiplantae</taxon>
        <taxon>Streptophyta</taxon>
        <taxon>Embryophyta</taxon>
        <taxon>Tracheophyta</taxon>
        <taxon>Spermatophyta</taxon>
        <taxon>Magnoliopsida</taxon>
        <taxon>eudicotyledons</taxon>
        <taxon>Gunneridae</taxon>
        <taxon>Pentapetalae</taxon>
        <taxon>rosids</taxon>
        <taxon>fabids</taxon>
        <taxon>Malpighiales</taxon>
        <taxon>Euphorbiaceae</taxon>
        <taxon>Crotonoideae</taxon>
        <taxon>Micrandreae</taxon>
        <taxon>Hevea</taxon>
    </lineage>
</organism>
<accession>A0A6A6K9M8</accession>
<sequence length="619" mass="68682">MKSSNRLDSAVFQLTPTRTRCDLVLSANGKTEKIASGLVNPFLAHLKTVRDQMAKGGYSIILEPELGTDATWFTRGTVERFVRFVSTPEVLERVYALESEILQIEEAIAIESNNEIGLAMVKDHQTKSVEHTEGSRPLLDSNEEKAIVLYKPGAHLPEANGSTAQEGNSKVQLMKVLETRKTVLQKEQGMAFARTVAAGFDVDHIASLMSFAESFGASRLMEACVRFLDLWKRKHENGQWVEIEAADVMSCQSDFSAINASGIVLSSAINSSGLKLQMVMGKWVLTQMKSLKWINNHLQASKNISRPVSTSHVPFLAYSFSTWHIAHLSGVSYARIPYYQNYPGNSPFFQPPYPSGEDTRLNTGQRKGQRRHSMDGGNGNTDTETEEVDTESGKKSSRSSKKQSSKVVIRNINYITSKRQESSGSESQSASGSESDEEEGDLSVTTSSKHKSSLRSSKGIHSKSLDELDSSNMEGTIHGNETDGGHWQAFQSYLLKGADEDEHAVDKGMFVVEKEVRVRRRENTAGHDPLVYDGRDVGHNQEGNMTDMQRISGNLARMTKASNDESLISRRMGQSNEGGSFMDGQMDIQPAEIDARKSRYRRSTNDDFIINRQETILVI</sequence>
<comment type="caution">
    <text evidence="2">The sequence shown here is derived from an EMBL/GenBank/DDBJ whole genome shotgun (WGS) entry which is preliminary data.</text>
</comment>
<gene>
    <name evidence="2" type="ORF">GH714_005197</name>
</gene>
<feature type="region of interest" description="Disordered" evidence="1">
    <location>
        <begin position="349"/>
        <end position="483"/>
    </location>
</feature>
<evidence type="ECO:0000313" key="2">
    <source>
        <dbReference type="EMBL" id="KAF2285512.1"/>
    </source>
</evidence>
<evidence type="ECO:0000256" key="1">
    <source>
        <dbReference type="SAM" id="MobiDB-lite"/>
    </source>
</evidence>